<evidence type="ECO:0000256" key="2">
    <source>
        <dbReference type="ARBA" id="ARBA00023002"/>
    </source>
</evidence>
<dbReference type="Pfam" id="PF13561">
    <property type="entry name" value="adh_short_C2"/>
    <property type="match status" value="1"/>
</dbReference>
<dbReference type="PANTHER" id="PTHR43477">
    <property type="entry name" value="DIHYDROANTICAPSIN 7-DEHYDROGENASE"/>
    <property type="match status" value="1"/>
</dbReference>
<comment type="similarity">
    <text evidence="1">Belongs to the short-chain dehydrogenases/reductases (SDR) family.</text>
</comment>
<comment type="caution">
    <text evidence="3">The sequence shown here is derived from an EMBL/GenBank/DDBJ whole genome shotgun (WGS) entry which is preliminary data.</text>
</comment>
<dbReference type="InterPro" id="IPR051122">
    <property type="entry name" value="SDR_DHRS6-like"/>
</dbReference>
<dbReference type="PANTHER" id="PTHR43477:SF1">
    <property type="entry name" value="DIHYDROANTICAPSIN 7-DEHYDROGENASE"/>
    <property type="match status" value="1"/>
</dbReference>
<dbReference type="CDD" id="cd05233">
    <property type="entry name" value="SDR_c"/>
    <property type="match status" value="1"/>
</dbReference>
<sequence>MANILIVGCSSGIGAALSNQLIADGHSVFGTYHSMSISESGFAKIQQLDVLDESLDFSFVPDELDGLVYCPGALNLKPFARIKPADFIADYQLQVLGAVKAIQACLPKLKNASNPSVVLFSTVAVQTGFNFHSMVASSKGAIEGLTKALAAEFAPKIRVNCIAPSITDTPLTASLLGSQEKKDANAQRHPLKKIGKPEDLANLAEFLLLEKSSWMTGQIIHSDGGISSLKV</sequence>
<keyword evidence="4" id="KW-1185">Reference proteome</keyword>
<reference evidence="3 4" key="1">
    <citation type="journal article" date="2019" name="Int. J. Syst. Evol. Microbiol.">
        <title>The Global Catalogue of Microorganisms (GCM) 10K type strain sequencing project: providing services to taxonomists for standard genome sequencing and annotation.</title>
        <authorList>
            <consortium name="The Broad Institute Genomics Platform"/>
            <consortium name="The Broad Institute Genome Sequencing Center for Infectious Disease"/>
            <person name="Wu L."/>
            <person name="Ma J."/>
        </authorList>
    </citation>
    <scope>NUCLEOTIDE SEQUENCE [LARGE SCALE GENOMIC DNA]</scope>
    <source>
        <strain evidence="3 4">JCM 16112</strain>
    </source>
</reference>
<evidence type="ECO:0000313" key="3">
    <source>
        <dbReference type="EMBL" id="GAA0877178.1"/>
    </source>
</evidence>
<keyword evidence="2" id="KW-0560">Oxidoreductase</keyword>
<evidence type="ECO:0000256" key="1">
    <source>
        <dbReference type="ARBA" id="ARBA00006484"/>
    </source>
</evidence>
<accession>A0ABN1MVZ0</accession>
<dbReference type="InterPro" id="IPR036291">
    <property type="entry name" value="NAD(P)-bd_dom_sf"/>
</dbReference>
<dbReference type="InterPro" id="IPR002347">
    <property type="entry name" value="SDR_fam"/>
</dbReference>
<evidence type="ECO:0000313" key="4">
    <source>
        <dbReference type="Proteomes" id="UP001500469"/>
    </source>
</evidence>
<dbReference type="Gene3D" id="3.40.50.720">
    <property type="entry name" value="NAD(P)-binding Rossmann-like Domain"/>
    <property type="match status" value="1"/>
</dbReference>
<dbReference type="SUPFAM" id="SSF51735">
    <property type="entry name" value="NAD(P)-binding Rossmann-fold domains"/>
    <property type="match status" value="1"/>
</dbReference>
<dbReference type="Proteomes" id="UP001500469">
    <property type="component" value="Unassembled WGS sequence"/>
</dbReference>
<dbReference type="EMBL" id="BAAAFI010000001">
    <property type="protein sequence ID" value="GAA0877178.1"/>
    <property type="molecule type" value="Genomic_DNA"/>
</dbReference>
<gene>
    <name evidence="3" type="ORF">GCM10009119_01460</name>
</gene>
<dbReference type="RefSeq" id="WP_343847874.1">
    <property type="nucleotide sequence ID" value="NZ_BAAAFI010000001.1"/>
</dbReference>
<organism evidence="3 4">
    <name type="scientific">Algoriphagus jejuensis</name>
    <dbReference type="NCBI Taxonomy" id="419934"/>
    <lineage>
        <taxon>Bacteria</taxon>
        <taxon>Pseudomonadati</taxon>
        <taxon>Bacteroidota</taxon>
        <taxon>Cytophagia</taxon>
        <taxon>Cytophagales</taxon>
        <taxon>Cyclobacteriaceae</taxon>
        <taxon>Algoriphagus</taxon>
    </lineage>
</organism>
<proteinExistence type="inferred from homology"/>
<dbReference type="PRINTS" id="PR00081">
    <property type="entry name" value="GDHRDH"/>
</dbReference>
<protein>
    <submittedName>
        <fullName evidence="3">SDR family oxidoreductase</fullName>
    </submittedName>
</protein>
<name>A0ABN1MVZ0_9BACT</name>